<dbReference type="Proteomes" id="UP001064262">
    <property type="component" value="Unassembled WGS sequence"/>
</dbReference>
<dbReference type="EMBL" id="JAODIM010000042">
    <property type="protein sequence ID" value="MCU5778950.1"/>
    <property type="molecule type" value="Genomic_DNA"/>
</dbReference>
<proteinExistence type="predicted"/>
<protein>
    <submittedName>
        <fullName evidence="1">Uncharacterized protein</fullName>
    </submittedName>
</protein>
<dbReference type="RefSeq" id="WP_267143683.1">
    <property type="nucleotide sequence ID" value="NZ_JAODIL010000078.1"/>
</dbReference>
<comment type="caution">
    <text evidence="1">The sequence shown here is derived from an EMBL/GenBank/DDBJ whole genome shotgun (WGS) entry which is preliminary data.</text>
</comment>
<name>A0A9J6PQE6_9GAMM</name>
<accession>A0A9J6PQE6</accession>
<organism evidence="1 2">
    <name type="scientific">Winslowiella arboricola</name>
    <dbReference type="NCBI Taxonomy" id="2978220"/>
    <lineage>
        <taxon>Bacteria</taxon>
        <taxon>Pseudomonadati</taxon>
        <taxon>Pseudomonadota</taxon>
        <taxon>Gammaproteobacteria</taxon>
        <taxon>Enterobacterales</taxon>
        <taxon>Erwiniaceae</taxon>
        <taxon>Winslowiella</taxon>
    </lineage>
</organism>
<evidence type="ECO:0000313" key="1">
    <source>
        <dbReference type="EMBL" id="MCU5778950.1"/>
    </source>
</evidence>
<keyword evidence="2" id="KW-1185">Reference proteome</keyword>
<dbReference type="AlphaFoldDB" id="A0A9J6PQE6"/>
<reference evidence="1" key="1">
    <citation type="submission" date="2022-09" db="EMBL/GenBank/DDBJ databases">
        <title>Winslowiella arboricola sp. nov., isolated from bleeding cankers on broadleaf hosts.</title>
        <authorList>
            <person name="Brady C."/>
            <person name="Kaur S."/>
            <person name="Crampton B."/>
            <person name="Maddock D."/>
            <person name="Arnold D."/>
            <person name="Denman S."/>
        </authorList>
    </citation>
    <scope>NUCLEOTIDE SEQUENCE</scope>
    <source>
        <strain evidence="1">BAC 15a-03b</strain>
    </source>
</reference>
<gene>
    <name evidence="1" type="ORF">N5923_15780</name>
</gene>
<evidence type="ECO:0000313" key="2">
    <source>
        <dbReference type="Proteomes" id="UP001064262"/>
    </source>
</evidence>
<sequence length="45" mass="5014">MGHKKERTTDIYMQVFSLGVAADGQVQFSWDPGNARQLLCKAAFP</sequence>